<dbReference type="InterPro" id="IPR052577">
    <property type="entry name" value="VWA7"/>
</dbReference>
<protein>
    <submittedName>
        <fullName evidence="3">Heterokaryon incompatibility Het-C</fullName>
    </submittedName>
</protein>
<feature type="compositionally biased region" description="Polar residues" evidence="1">
    <location>
        <begin position="666"/>
        <end position="690"/>
    </location>
</feature>
<feature type="compositionally biased region" description="Pro residues" evidence="1">
    <location>
        <begin position="699"/>
        <end position="714"/>
    </location>
</feature>
<feature type="compositionally biased region" description="Basic and acidic residues" evidence="1">
    <location>
        <begin position="625"/>
        <end position="641"/>
    </location>
</feature>
<feature type="compositionally biased region" description="Basic residues" evidence="1">
    <location>
        <begin position="613"/>
        <end position="622"/>
    </location>
</feature>
<feature type="signal peptide" evidence="2">
    <location>
        <begin position="1"/>
        <end position="24"/>
    </location>
</feature>
<evidence type="ECO:0000256" key="1">
    <source>
        <dbReference type="SAM" id="MobiDB-lite"/>
    </source>
</evidence>
<gene>
    <name evidence="3" type="ORF">M501DRAFT_926993</name>
</gene>
<dbReference type="PANTHER" id="PTHR14905">
    <property type="entry name" value="NG37"/>
    <property type="match status" value="1"/>
</dbReference>
<dbReference type="OrthoDB" id="2506204at2759"/>
<dbReference type="Pfam" id="PF07217">
    <property type="entry name" value="Het-C"/>
    <property type="match status" value="1"/>
</dbReference>
<feature type="region of interest" description="Disordered" evidence="1">
    <location>
        <begin position="353"/>
        <end position="406"/>
    </location>
</feature>
<sequence length="737" mass="80937">MRSVTFIIFVSIALLLLLPAPASAFGAGNIASISKVEGRNWRHGDIEDMLKTVACLKGHKWSSMMIKRVYFGNWLRDYSQAVDVGTLKGVQKDTIRILVWVLAFMSFGYATAEFEVTEERLGVYRPEEHIDNPKDYADNTDARQYDNRLREPIHPEELAIDPYTGMKNYIANERGFWATSAGYIRFSFSRAIHFGRMYTHGRHSGREEDLCEALRCLGQGLHCVEDFGAHTNYTELALRELGFDNVFPHTGTATQMNIRGKYVFPLVTGTFGGVDFLHSVLGEATDHFTQSEIDEMNIALGDAAGGSGGSGGKRSVGGSSGSQCDVLCGLLDKIPGSGGLVQEALNLQKLSNEQKAQNESYSGTRGYDDGYSSSRASGAPPPAFSGPPGSQGGPPGPGIPGMNPNFDPQSVVPKIYPILEFRDKVVRSISAIVSRIPGLESLIEKITERVTLFVLSLLAPFIQPIIKAASDQLKQGSSAVVNASGKHQYEPWTDPHCTDPTHSLLSKDHFSNVLNEPAGQVATVILQYIAPRIIFAMDNPDIAVDQVLDDVVRVFHHPALRDPRLELHRQMFDVVERWTRKLPDRGRNLNNVLSSESVRAGKNHSGLAPEGKHGHHHHHHGPTSHSKDSPFDMISRRRGLDPEPAGGDYRRPSPGGYAREGYDQGYSGQSPFPQGGVSQQDPYTYPTAYQQGYEEPYHQAPPPQAPYSPQPPYPQEGGYGQGSYGGGHDHYGGQGRW</sequence>
<dbReference type="Proteomes" id="UP000799429">
    <property type="component" value="Unassembled WGS sequence"/>
</dbReference>
<evidence type="ECO:0000313" key="3">
    <source>
        <dbReference type="EMBL" id="KAF2842157.1"/>
    </source>
</evidence>
<dbReference type="PANTHER" id="PTHR14905:SF7">
    <property type="entry name" value="VON WILLEBRAND FACTOR A DOMAIN-CONTAINING PROTEIN 7"/>
    <property type="match status" value="1"/>
</dbReference>
<organism evidence="3 4">
    <name type="scientific">Patellaria atrata CBS 101060</name>
    <dbReference type="NCBI Taxonomy" id="1346257"/>
    <lineage>
        <taxon>Eukaryota</taxon>
        <taxon>Fungi</taxon>
        <taxon>Dikarya</taxon>
        <taxon>Ascomycota</taxon>
        <taxon>Pezizomycotina</taxon>
        <taxon>Dothideomycetes</taxon>
        <taxon>Dothideomycetes incertae sedis</taxon>
        <taxon>Patellariales</taxon>
        <taxon>Patellariaceae</taxon>
        <taxon>Patellaria</taxon>
    </lineage>
</organism>
<feature type="region of interest" description="Disordered" evidence="1">
    <location>
        <begin position="585"/>
        <end position="737"/>
    </location>
</feature>
<dbReference type="EMBL" id="MU006090">
    <property type="protein sequence ID" value="KAF2842157.1"/>
    <property type="molecule type" value="Genomic_DNA"/>
</dbReference>
<dbReference type="AlphaFoldDB" id="A0A9P4VUM9"/>
<reference evidence="3" key="1">
    <citation type="journal article" date="2020" name="Stud. Mycol.">
        <title>101 Dothideomycetes genomes: a test case for predicting lifestyles and emergence of pathogens.</title>
        <authorList>
            <person name="Haridas S."/>
            <person name="Albert R."/>
            <person name="Binder M."/>
            <person name="Bloem J."/>
            <person name="Labutti K."/>
            <person name="Salamov A."/>
            <person name="Andreopoulos B."/>
            <person name="Baker S."/>
            <person name="Barry K."/>
            <person name="Bills G."/>
            <person name="Bluhm B."/>
            <person name="Cannon C."/>
            <person name="Castanera R."/>
            <person name="Culley D."/>
            <person name="Daum C."/>
            <person name="Ezra D."/>
            <person name="Gonzalez J."/>
            <person name="Henrissat B."/>
            <person name="Kuo A."/>
            <person name="Liang C."/>
            <person name="Lipzen A."/>
            <person name="Lutzoni F."/>
            <person name="Magnuson J."/>
            <person name="Mondo S."/>
            <person name="Nolan M."/>
            <person name="Ohm R."/>
            <person name="Pangilinan J."/>
            <person name="Park H.-J."/>
            <person name="Ramirez L."/>
            <person name="Alfaro M."/>
            <person name="Sun H."/>
            <person name="Tritt A."/>
            <person name="Yoshinaga Y."/>
            <person name="Zwiers L.-H."/>
            <person name="Turgeon B."/>
            <person name="Goodwin S."/>
            <person name="Spatafora J."/>
            <person name="Crous P."/>
            <person name="Grigoriev I."/>
        </authorList>
    </citation>
    <scope>NUCLEOTIDE SEQUENCE</scope>
    <source>
        <strain evidence="3">CBS 101060</strain>
    </source>
</reference>
<keyword evidence="2" id="KW-0732">Signal</keyword>
<evidence type="ECO:0000313" key="4">
    <source>
        <dbReference type="Proteomes" id="UP000799429"/>
    </source>
</evidence>
<evidence type="ECO:0000256" key="2">
    <source>
        <dbReference type="SAM" id="SignalP"/>
    </source>
</evidence>
<feature type="chain" id="PRO_5040352452" evidence="2">
    <location>
        <begin position="25"/>
        <end position="737"/>
    </location>
</feature>
<dbReference type="InterPro" id="IPR010816">
    <property type="entry name" value="Het-C"/>
</dbReference>
<keyword evidence="4" id="KW-1185">Reference proteome</keyword>
<comment type="caution">
    <text evidence="3">The sequence shown here is derived from an EMBL/GenBank/DDBJ whole genome shotgun (WGS) entry which is preliminary data.</text>
</comment>
<proteinExistence type="predicted"/>
<feature type="compositionally biased region" description="Polar residues" evidence="1">
    <location>
        <begin position="353"/>
        <end position="363"/>
    </location>
</feature>
<accession>A0A9P4VUM9</accession>
<feature type="compositionally biased region" description="Gly residues" evidence="1">
    <location>
        <begin position="717"/>
        <end position="737"/>
    </location>
</feature>
<feature type="compositionally biased region" description="Polar residues" evidence="1">
    <location>
        <begin position="588"/>
        <end position="597"/>
    </location>
</feature>
<name>A0A9P4VUM9_9PEZI</name>